<name>A0A382SKV6_9ZZZZ</name>
<keyword evidence="1" id="KW-0472">Membrane</keyword>
<proteinExistence type="predicted"/>
<accession>A0A382SKV6</accession>
<organism evidence="2">
    <name type="scientific">marine metagenome</name>
    <dbReference type="NCBI Taxonomy" id="408172"/>
    <lineage>
        <taxon>unclassified sequences</taxon>
        <taxon>metagenomes</taxon>
        <taxon>ecological metagenomes</taxon>
    </lineage>
</organism>
<sequence length="310" mass="35801">DWLLSTFSKLFDWLFSWRTIRRLLITSAVVVTLIVLFYTVELVRGKWAWDKYVAETEARGEPLDIAALIPPPVPDDENFAMIPLFRDSFKFKPPFDSLDQPDWGPYFEASKKVRLLPRFDGNWIKGERIDLSGWQKYYRSEDKPEADEKVPTSENPQSPAEDVLLALTVRKDVLDQLKGGSHRRYARFPIDYNANFAAVLPHLKPMKDATLTLKQRALAHLALGNVNLAHQDVMLGFYLRDVIESEPLLISLVLRIAEHSIMIHPVWEGIADGKWNENQLKEFQELFEGDNWLADFKQTMRGERAFSIIA</sequence>
<feature type="non-terminal residue" evidence="2">
    <location>
        <position position="310"/>
    </location>
</feature>
<keyword evidence="1" id="KW-1133">Transmembrane helix</keyword>
<feature type="non-terminal residue" evidence="2">
    <location>
        <position position="1"/>
    </location>
</feature>
<feature type="transmembrane region" description="Helical" evidence="1">
    <location>
        <begin position="20"/>
        <end position="40"/>
    </location>
</feature>
<protein>
    <submittedName>
        <fullName evidence="2">Uncharacterized protein</fullName>
    </submittedName>
</protein>
<reference evidence="2" key="1">
    <citation type="submission" date="2018-05" db="EMBL/GenBank/DDBJ databases">
        <authorList>
            <person name="Lanie J.A."/>
            <person name="Ng W.-L."/>
            <person name="Kazmierczak K.M."/>
            <person name="Andrzejewski T.M."/>
            <person name="Davidsen T.M."/>
            <person name="Wayne K.J."/>
            <person name="Tettelin H."/>
            <person name="Glass J.I."/>
            <person name="Rusch D."/>
            <person name="Podicherti R."/>
            <person name="Tsui H.-C.T."/>
            <person name="Winkler M.E."/>
        </authorList>
    </citation>
    <scope>NUCLEOTIDE SEQUENCE</scope>
</reference>
<evidence type="ECO:0000313" key="2">
    <source>
        <dbReference type="EMBL" id="SVD10486.1"/>
    </source>
</evidence>
<evidence type="ECO:0000256" key="1">
    <source>
        <dbReference type="SAM" id="Phobius"/>
    </source>
</evidence>
<gene>
    <name evidence="2" type="ORF">METZ01_LOCUS363340</name>
</gene>
<dbReference type="AlphaFoldDB" id="A0A382SKV6"/>
<keyword evidence="1" id="KW-0812">Transmembrane</keyword>
<dbReference type="EMBL" id="UINC01129828">
    <property type="protein sequence ID" value="SVD10486.1"/>
    <property type="molecule type" value="Genomic_DNA"/>
</dbReference>